<dbReference type="CDD" id="cd02257">
    <property type="entry name" value="Peptidase_C19"/>
    <property type="match status" value="1"/>
</dbReference>
<feature type="domain" description="USP" evidence="4">
    <location>
        <begin position="240"/>
        <end position="551"/>
    </location>
</feature>
<evidence type="ECO:0000256" key="1">
    <source>
        <dbReference type="ARBA" id="ARBA00000707"/>
    </source>
</evidence>
<evidence type="ECO:0000313" key="5">
    <source>
        <dbReference type="EMBL" id="KAK8751695.1"/>
    </source>
</evidence>
<dbReference type="AlphaFoldDB" id="A0AAW0Y4J2"/>
<evidence type="ECO:0000256" key="3">
    <source>
        <dbReference type="SAM" id="Coils"/>
    </source>
</evidence>
<comment type="similarity">
    <text evidence="2">Belongs to the peptidase C19 family.</text>
</comment>
<evidence type="ECO:0000259" key="4">
    <source>
        <dbReference type="PROSITE" id="PS50235"/>
    </source>
</evidence>
<dbReference type="InterPro" id="IPR018200">
    <property type="entry name" value="USP_CS"/>
</dbReference>
<gene>
    <name evidence="5" type="ORF">OTU49_009838</name>
</gene>
<feature type="non-terminal residue" evidence="5">
    <location>
        <position position="1"/>
    </location>
</feature>
<keyword evidence="2" id="KW-0788">Thiol protease</keyword>
<name>A0AAW0Y4J2_CHEQU</name>
<comment type="caution">
    <text evidence="5">The sequence shown here is derived from an EMBL/GenBank/DDBJ whole genome shotgun (WGS) entry which is preliminary data.</text>
</comment>
<protein>
    <recommendedName>
        <fullName evidence="2">Ubiquitin carboxyl-terminal hydrolase</fullName>
        <ecNumber evidence="2">3.4.19.12</ecNumber>
    </recommendedName>
</protein>
<accession>A0AAW0Y4J2</accession>
<dbReference type="PROSITE" id="PS50235">
    <property type="entry name" value="USP_3"/>
    <property type="match status" value="1"/>
</dbReference>
<dbReference type="GO" id="GO:0006508">
    <property type="term" value="P:proteolysis"/>
    <property type="evidence" value="ECO:0007669"/>
    <property type="project" value="UniProtKB-KW"/>
</dbReference>
<dbReference type="PROSITE" id="PS00972">
    <property type="entry name" value="USP_1"/>
    <property type="match status" value="1"/>
</dbReference>
<dbReference type="EMBL" id="JARKIK010000005">
    <property type="protein sequence ID" value="KAK8751695.1"/>
    <property type="molecule type" value="Genomic_DNA"/>
</dbReference>
<feature type="coiled-coil region" evidence="3">
    <location>
        <begin position="161"/>
        <end position="219"/>
    </location>
</feature>
<keyword evidence="6" id="KW-1185">Reference proteome</keyword>
<dbReference type="GO" id="GO:0004843">
    <property type="term" value="F:cysteine-type deubiquitinase activity"/>
    <property type="evidence" value="ECO:0007669"/>
    <property type="project" value="UniProtKB-UniRule"/>
</dbReference>
<dbReference type="SUPFAM" id="SSF54001">
    <property type="entry name" value="Cysteine proteinases"/>
    <property type="match status" value="1"/>
</dbReference>
<keyword evidence="3" id="KW-0175">Coiled coil</keyword>
<dbReference type="GO" id="GO:0016579">
    <property type="term" value="P:protein deubiquitination"/>
    <property type="evidence" value="ECO:0007669"/>
    <property type="project" value="InterPro"/>
</dbReference>
<evidence type="ECO:0000256" key="2">
    <source>
        <dbReference type="RuleBase" id="RU366025"/>
    </source>
</evidence>
<keyword evidence="2" id="KW-0645">Protease</keyword>
<dbReference type="Pfam" id="PF00443">
    <property type="entry name" value="UCH"/>
    <property type="match status" value="1"/>
</dbReference>
<dbReference type="PANTHER" id="PTHR21646">
    <property type="entry name" value="UBIQUITIN CARBOXYL-TERMINAL HYDROLASE"/>
    <property type="match status" value="1"/>
</dbReference>
<keyword evidence="2" id="KW-0833">Ubl conjugation pathway</keyword>
<dbReference type="Gene3D" id="3.90.70.10">
    <property type="entry name" value="Cysteine proteinases"/>
    <property type="match status" value="1"/>
</dbReference>
<dbReference type="PROSITE" id="PS00973">
    <property type="entry name" value="USP_2"/>
    <property type="match status" value="1"/>
</dbReference>
<feature type="coiled-coil region" evidence="3">
    <location>
        <begin position="58"/>
        <end position="92"/>
    </location>
</feature>
<organism evidence="5 6">
    <name type="scientific">Cherax quadricarinatus</name>
    <name type="common">Australian red claw crayfish</name>
    <dbReference type="NCBI Taxonomy" id="27406"/>
    <lineage>
        <taxon>Eukaryota</taxon>
        <taxon>Metazoa</taxon>
        <taxon>Ecdysozoa</taxon>
        <taxon>Arthropoda</taxon>
        <taxon>Crustacea</taxon>
        <taxon>Multicrustacea</taxon>
        <taxon>Malacostraca</taxon>
        <taxon>Eumalacostraca</taxon>
        <taxon>Eucarida</taxon>
        <taxon>Decapoda</taxon>
        <taxon>Pleocyemata</taxon>
        <taxon>Astacidea</taxon>
        <taxon>Parastacoidea</taxon>
        <taxon>Parastacidae</taxon>
        <taxon>Cherax</taxon>
    </lineage>
</organism>
<dbReference type="InterPro" id="IPR038765">
    <property type="entry name" value="Papain-like_cys_pep_sf"/>
</dbReference>
<proteinExistence type="inferred from homology"/>
<dbReference type="InterPro" id="IPR050185">
    <property type="entry name" value="Ub_carboxyl-term_hydrolase"/>
</dbReference>
<evidence type="ECO:0000313" key="6">
    <source>
        <dbReference type="Proteomes" id="UP001445076"/>
    </source>
</evidence>
<keyword evidence="2" id="KW-0378">Hydrolase</keyword>
<dbReference type="EC" id="3.4.19.12" evidence="2"/>
<comment type="catalytic activity">
    <reaction evidence="1 2">
        <text>Thiol-dependent hydrolysis of ester, thioester, amide, peptide and isopeptide bonds formed by the C-terminal Gly of ubiquitin (a 76-residue protein attached to proteins as an intracellular targeting signal).</text>
        <dbReference type="EC" id="3.4.19.12"/>
    </reaction>
</comment>
<dbReference type="InterPro" id="IPR028889">
    <property type="entry name" value="USP"/>
</dbReference>
<dbReference type="Proteomes" id="UP001445076">
    <property type="component" value="Unassembled WGS sequence"/>
</dbReference>
<reference evidence="5 6" key="1">
    <citation type="journal article" date="2024" name="BMC Genomics">
        <title>Genome assembly of redclaw crayfish (Cherax quadricarinatus) provides insights into its immune adaptation and hypoxia tolerance.</title>
        <authorList>
            <person name="Liu Z."/>
            <person name="Zheng J."/>
            <person name="Li H."/>
            <person name="Fang K."/>
            <person name="Wang S."/>
            <person name="He J."/>
            <person name="Zhou D."/>
            <person name="Weng S."/>
            <person name="Chi M."/>
            <person name="Gu Z."/>
            <person name="He J."/>
            <person name="Li F."/>
            <person name="Wang M."/>
        </authorList>
    </citation>
    <scope>NUCLEOTIDE SEQUENCE [LARGE SCALE GENOMIC DNA]</scope>
    <source>
        <strain evidence="5">ZL_2023a</strain>
    </source>
</reference>
<dbReference type="InterPro" id="IPR001394">
    <property type="entry name" value="Peptidase_C19_UCH"/>
</dbReference>
<sequence>QEVSMETAGIHAARPIIIVESRDPLSTLDDDNWSTTQETQEQQQVTAILKAEDYKRIISALKTELRSVTHKKESAEKDCLSIQEELKQTRKEVIKGKTEQLVLRQELTKLEHLVTTQDTHIANMEQEIQELKRPSSSGGERLREEVEEELRSKEHQWLSERLDKERTIEALQLELRETRQQLQQYHQQEDLVGELKHQLTKSEHEISILKVQLREKETETRRYRALASKSPLALQREAPVGLPNFGNTCYINSIIQCLYSIQALRQYFISEKYKKDLNNMSEQKGEVALSLAEVFQALNSGTKTDESIRKFKKVMAKHDSEFEGHDQQEAHDLFLALLQCLHNDLSKSSNNEQINDHHSNSTSFIASIFYGVQKSVIYCREKKITVYSSTESFNNLTLSVLGTEEHKLGELLKNHLRPQEIDWDCQHCRQLHKCVHYTSISKLPFVLSLHFSRYGNSSHRNNHKGRVLFPPDNLSLGKDVAQVDYPSVYQLISVCNHHGTMTSGHYTAFCRRKKGSGGSQWWMMDDLDAHPATVQDAIAERDAHIVFYETVQDSFV</sequence>